<reference evidence="2 3" key="1">
    <citation type="submission" date="2016-01" db="EMBL/GenBank/DDBJ databases">
        <title>The new phylogeny of the genus Mycobacterium.</title>
        <authorList>
            <person name="Tarcisio F."/>
            <person name="Conor M."/>
            <person name="Antonella G."/>
            <person name="Elisabetta G."/>
            <person name="Giulia F.S."/>
            <person name="Sara T."/>
            <person name="Anna F."/>
            <person name="Clotilde B."/>
            <person name="Roberto B."/>
            <person name="Veronica D.S."/>
            <person name="Fabio R."/>
            <person name="Monica P."/>
            <person name="Olivier J."/>
            <person name="Enrico T."/>
            <person name="Nicola S."/>
        </authorList>
    </citation>
    <scope>NUCLEOTIDE SEQUENCE [LARGE SCALE GENOMIC DNA]</scope>
    <source>
        <strain evidence="2 3">DSM 44572</strain>
    </source>
</reference>
<evidence type="ECO:0000256" key="1">
    <source>
        <dbReference type="SAM" id="Phobius"/>
    </source>
</evidence>
<name>A0A1X1ZF80_9MYCO</name>
<keyword evidence="3" id="KW-1185">Reference proteome</keyword>
<dbReference type="AlphaFoldDB" id="A0A1X1ZF80"/>
<accession>A0A1X1ZF80</accession>
<proteinExistence type="predicted"/>
<keyword evidence="1" id="KW-0812">Transmembrane</keyword>
<dbReference type="EMBL" id="LQPJ01000116">
    <property type="protein sequence ID" value="ORW21966.1"/>
    <property type="molecule type" value="Genomic_DNA"/>
</dbReference>
<dbReference type="Proteomes" id="UP000193529">
    <property type="component" value="Unassembled WGS sequence"/>
</dbReference>
<gene>
    <name evidence="2" type="ORF">AWC19_13500</name>
</gene>
<evidence type="ECO:0000313" key="3">
    <source>
        <dbReference type="Proteomes" id="UP000193529"/>
    </source>
</evidence>
<evidence type="ECO:0000313" key="2">
    <source>
        <dbReference type="EMBL" id="ORW21966.1"/>
    </source>
</evidence>
<keyword evidence="1" id="KW-1133">Transmembrane helix</keyword>
<feature type="transmembrane region" description="Helical" evidence="1">
    <location>
        <begin position="77"/>
        <end position="97"/>
    </location>
</feature>
<sequence length="106" mass="11883">MFVLSTIIDGYVLAIHDQPQPNPTFGSRDEDAFSLPRWYASQTADFTWRLFGYGSVQVVSLRLRARAAIQRRSPWDICLLMLGTVFVAVIFRVAAGIRADSVSTVM</sequence>
<organism evidence="2 3">
    <name type="scientific">Mycobacterium palustre</name>
    <dbReference type="NCBI Taxonomy" id="153971"/>
    <lineage>
        <taxon>Bacteria</taxon>
        <taxon>Bacillati</taxon>
        <taxon>Actinomycetota</taxon>
        <taxon>Actinomycetes</taxon>
        <taxon>Mycobacteriales</taxon>
        <taxon>Mycobacteriaceae</taxon>
        <taxon>Mycobacterium</taxon>
        <taxon>Mycobacterium simiae complex</taxon>
    </lineage>
</organism>
<comment type="caution">
    <text evidence="2">The sequence shown here is derived from an EMBL/GenBank/DDBJ whole genome shotgun (WGS) entry which is preliminary data.</text>
</comment>
<keyword evidence="1" id="KW-0472">Membrane</keyword>
<protein>
    <submittedName>
        <fullName evidence="2">Uncharacterized protein</fullName>
    </submittedName>
</protein>